<dbReference type="Gene3D" id="1.10.8.260">
    <property type="entry name" value="HI0933 insert domain-like"/>
    <property type="match status" value="1"/>
</dbReference>
<organism evidence="6 7">
    <name type="scientific">Haliscomenobacter hydrossis (strain ATCC 27775 / DSM 1100 / LMG 10767 / O)</name>
    <dbReference type="NCBI Taxonomy" id="760192"/>
    <lineage>
        <taxon>Bacteria</taxon>
        <taxon>Pseudomonadati</taxon>
        <taxon>Bacteroidota</taxon>
        <taxon>Saprospiria</taxon>
        <taxon>Saprospirales</taxon>
        <taxon>Haliscomenobacteraceae</taxon>
        <taxon>Haliscomenobacter</taxon>
    </lineage>
</organism>
<dbReference type="Gene3D" id="3.50.50.60">
    <property type="entry name" value="FAD/NAD(P)-binding domain"/>
    <property type="match status" value="1"/>
</dbReference>
<dbReference type="AlphaFoldDB" id="F4KY24"/>
<dbReference type="InterPro" id="IPR057661">
    <property type="entry name" value="RsdA/BaiN/AoA(So)_Rossmann"/>
</dbReference>
<dbReference type="InterPro" id="IPR004792">
    <property type="entry name" value="BaiN-like"/>
</dbReference>
<proteinExistence type="predicted"/>
<evidence type="ECO:0000259" key="5">
    <source>
        <dbReference type="Pfam" id="PF22780"/>
    </source>
</evidence>
<dbReference type="InterPro" id="IPR023166">
    <property type="entry name" value="BaiN-like_dom_sf"/>
</dbReference>
<dbReference type="PANTHER" id="PTHR42887:SF2">
    <property type="entry name" value="OS12G0638800 PROTEIN"/>
    <property type="match status" value="1"/>
</dbReference>
<dbReference type="PRINTS" id="PR00411">
    <property type="entry name" value="PNDRDTASEI"/>
</dbReference>
<feature type="domain" description="RsdA/BaiN/AoA(So)-like Rossmann fold-like" evidence="4">
    <location>
        <begin position="15"/>
        <end position="412"/>
    </location>
</feature>
<comment type="cofactor">
    <cofactor evidence="1">
        <name>FAD</name>
        <dbReference type="ChEBI" id="CHEBI:57692"/>
    </cofactor>
</comment>
<name>F4KY24_HALH1</name>
<dbReference type="SUPFAM" id="SSF51905">
    <property type="entry name" value="FAD/NAD(P)-binding domain"/>
    <property type="match status" value="1"/>
</dbReference>
<reference evidence="6 7" key="1">
    <citation type="journal article" date="2011" name="Stand. Genomic Sci.">
        <title>Complete genome sequence of Haliscomenobacter hydrossis type strain (O).</title>
        <authorList>
            <consortium name="US DOE Joint Genome Institute (JGI-PGF)"/>
            <person name="Daligault H."/>
            <person name="Lapidus A."/>
            <person name="Zeytun A."/>
            <person name="Nolan M."/>
            <person name="Lucas S."/>
            <person name="Del Rio T.G."/>
            <person name="Tice H."/>
            <person name="Cheng J.F."/>
            <person name="Tapia R."/>
            <person name="Han C."/>
            <person name="Goodwin L."/>
            <person name="Pitluck S."/>
            <person name="Liolios K."/>
            <person name="Pagani I."/>
            <person name="Ivanova N."/>
            <person name="Huntemann M."/>
            <person name="Mavromatis K."/>
            <person name="Mikhailova N."/>
            <person name="Pati A."/>
            <person name="Chen A."/>
            <person name="Palaniappan K."/>
            <person name="Land M."/>
            <person name="Hauser L."/>
            <person name="Brambilla E.M."/>
            <person name="Rohde M."/>
            <person name="Verbarg S."/>
            <person name="Goker M."/>
            <person name="Bristow J."/>
            <person name="Eisen J.A."/>
            <person name="Markowitz V."/>
            <person name="Hugenholtz P."/>
            <person name="Kyrpides N.C."/>
            <person name="Klenk H.P."/>
            <person name="Woyke T."/>
        </authorList>
    </citation>
    <scope>NUCLEOTIDE SEQUENCE [LARGE SCALE GENOMIC DNA]</scope>
    <source>
        <strain evidence="7">ATCC 27775 / DSM 1100 / LMG 10767 / O</strain>
    </source>
</reference>
<keyword evidence="2" id="KW-0285">Flavoprotein</keyword>
<feature type="domain" description="RsdA/BaiN/AoA(So)-like insert" evidence="5">
    <location>
        <begin position="199"/>
        <end position="359"/>
    </location>
</feature>
<evidence type="ECO:0000313" key="6">
    <source>
        <dbReference type="EMBL" id="AEE53649.1"/>
    </source>
</evidence>
<dbReference type="Proteomes" id="UP000008461">
    <property type="component" value="Chromosome"/>
</dbReference>
<dbReference type="STRING" id="760192.Halhy_5826"/>
<evidence type="ECO:0000313" key="7">
    <source>
        <dbReference type="Proteomes" id="UP000008461"/>
    </source>
</evidence>
<dbReference type="HOGENOM" id="CLU_025174_0_1_10"/>
<protein>
    <submittedName>
        <fullName evidence="6">HI0933 family protein</fullName>
    </submittedName>
</protein>
<evidence type="ECO:0000256" key="2">
    <source>
        <dbReference type="ARBA" id="ARBA00022630"/>
    </source>
</evidence>
<dbReference type="EMBL" id="CP002691">
    <property type="protein sequence ID" value="AEE53649.1"/>
    <property type="molecule type" value="Genomic_DNA"/>
</dbReference>
<keyword evidence="3" id="KW-0274">FAD</keyword>
<dbReference type="InterPro" id="IPR036188">
    <property type="entry name" value="FAD/NAD-bd_sf"/>
</dbReference>
<dbReference type="Pfam" id="PF22780">
    <property type="entry name" value="HI0933_like_1st"/>
    <property type="match status" value="1"/>
</dbReference>
<evidence type="ECO:0000256" key="1">
    <source>
        <dbReference type="ARBA" id="ARBA00001974"/>
    </source>
</evidence>
<evidence type="ECO:0000259" key="4">
    <source>
        <dbReference type="Pfam" id="PF03486"/>
    </source>
</evidence>
<dbReference type="InterPro" id="IPR055178">
    <property type="entry name" value="RsdA/BaiN/AoA(So)-like_dom"/>
</dbReference>
<dbReference type="Gene3D" id="2.40.30.10">
    <property type="entry name" value="Translation factors"/>
    <property type="match status" value="1"/>
</dbReference>
<dbReference type="PRINTS" id="PR00368">
    <property type="entry name" value="FADPNR"/>
</dbReference>
<evidence type="ECO:0000256" key="3">
    <source>
        <dbReference type="ARBA" id="ARBA00022827"/>
    </source>
</evidence>
<keyword evidence="7" id="KW-1185">Reference proteome</keyword>
<accession>F4KY24</accession>
<gene>
    <name evidence="6" type="ordered locus">Halhy_5826</name>
</gene>
<dbReference type="KEGG" id="hhy:Halhy_5826"/>
<reference key="2">
    <citation type="submission" date="2011-04" db="EMBL/GenBank/DDBJ databases">
        <title>Complete sequence of chromosome of Haliscomenobacter hydrossis DSM 1100.</title>
        <authorList>
            <consortium name="US DOE Joint Genome Institute (JGI-PGF)"/>
            <person name="Lucas S."/>
            <person name="Han J."/>
            <person name="Lapidus A."/>
            <person name="Bruce D."/>
            <person name="Goodwin L."/>
            <person name="Pitluck S."/>
            <person name="Peters L."/>
            <person name="Kyrpides N."/>
            <person name="Mavromatis K."/>
            <person name="Ivanova N."/>
            <person name="Ovchinnikova G."/>
            <person name="Pagani I."/>
            <person name="Daligault H."/>
            <person name="Detter J.C."/>
            <person name="Han C."/>
            <person name="Land M."/>
            <person name="Hauser L."/>
            <person name="Markowitz V."/>
            <person name="Cheng J.-F."/>
            <person name="Hugenholtz P."/>
            <person name="Woyke T."/>
            <person name="Wu D."/>
            <person name="Verbarg S."/>
            <person name="Frueling A."/>
            <person name="Brambilla E."/>
            <person name="Klenk H.-P."/>
            <person name="Eisen J.A."/>
        </authorList>
    </citation>
    <scope>NUCLEOTIDE SEQUENCE</scope>
    <source>
        <strain>DSM 1100</strain>
    </source>
</reference>
<dbReference type="NCBIfam" id="TIGR00275">
    <property type="entry name" value="aminoacetone oxidase family FAD-binding enzyme"/>
    <property type="match status" value="1"/>
</dbReference>
<dbReference type="SUPFAM" id="SSF160996">
    <property type="entry name" value="HI0933 insert domain-like"/>
    <property type="match status" value="1"/>
</dbReference>
<dbReference type="PANTHER" id="PTHR42887">
    <property type="entry name" value="OS12G0638800 PROTEIN"/>
    <property type="match status" value="1"/>
</dbReference>
<dbReference type="Pfam" id="PF03486">
    <property type="entry name" value="HI0933_like"/>
    <property type="match status" value="1"/>
</dbReference>
<sequence length="418" mass="46084">MFYLVLFIKAMDRYKIIIIGGGAAGFFAAIRAAECNPAAQVIILEKGKDVLGKVKVSGGGRCNLTHACFVPRELTKFYPRGEKELLGPFNRFACGDTIEWFEKRGVKTKIEADGRMFPTSDDSQTIIDCLWAAARKAGVSVYTNTALKALKAPTAERKTWVVETAQQTLYADRVMMACGSSPSMWELLGKLGHRIIDPVPSLFTFNIKDPRLSDLLGVSVPLAEAVIEGSKLSSVGPLLITHWGLSGPAILKLSAWGARELASMQYRFVLRINWIMAKLEDTRQDIDTLKLEDGRKMVAAHAQFGLATRLWKRLVSAAGIREDKRWADLNKKEIQQLAEELTQGRFQVNGKSTFKEEFVTAGGVDLKEIDFKTFGSKLFPGLYFAGEVLNIDAITGGFNFQAAWTGGWIAGEAMATVQ</sequence>
<dbReference type="eggNOG" id="COG2081">
    <property type="taxonomic scope" value="Bacteria"/>
</dbReference>